<feature type="binding site" evidence="5">
    <location>
        <position position="23"/>
    </location>
    <ligand>
        <name>substrate</name>
    </ligand>
</feature>
<evidence type="ECO:0000259" key="6">
    <source>
        <dbReference type="Pfam" id="PF00561"/>
    </source>
</evidence>
<evidence type="ECO:0000256" key="2">
    <source>
        <dbReference type="ARBA" id="ARBA00022490"/>
    </source>
</evidence>
<sequence length="272" mass="29308">MTQDKTSNRTEPTTRDLVMLHGWGMQSAVWKACQQAIAPGWTQHPVDLPGHGSGHFSAATRDLWSWTDACLERAPERALWLGWSLGGLIALAAALRAPARVAGLVLLTATPRFVQATDWTPAMPESTLDQFRAGLADDPKGTLSRFLALQVRGSETARETLRALRHELSERPDPDPQALSVGLDILADGDLRGRLPDIKCPALWIFGERDTLTPPGVAERVEMLMPGAQTRVIRGAAHAPQLSHPQETAAEIAGFLADLESAPTSAEAPGDV</sequence>
<feature type="domain" description="AB hydrolase-1" evidence="6">
    <location>
        <begin position="17"/>
        <end position="245"/>
    </location>
</feature>
<feature type="binding site" evidence="5">
    <location>
        <begin position="84"/>
        <end position="85"/>
    </location>
    <ligand>
        <name>substrate</name>
    </ligand>
</feature>
<name>A0A6P1E3D4_9GAMM</name>
<dbReference type="Proteomes" id="UP000471640">
    <property type="component" value="Unassembled WGS sequence"/>
</dbReference>
<keyword evidence="3 5" id="KW-0093">Biotin biosynthesis</keyword>
<keyword evidence="8" id="KW-1185">Reference proteome</keyword>
<evidence type="ECO:0000256" key="1">
    <source>
        <dbReference type="ARBA" id="ARBA00022487"/>
    </source>
</evidence>
<evidence type="ECO:0000256" key="4">
    <source>
        <dbReference type="ARBA" id="ARBA00022801"/>
    </source>
</evidence>
<dbReference type="InterPro" id="IPR050228">
    <property type="entry name" value="Carboxylesterase_BioH"/>
</dbReference>
<dbReference type="PANTHER" id="PTHR43194:SF5">
    <property type="entry name" value="PIMELOYL-[ACYL-CARRIER PROTEIN] METHYL ESTER ESTERASE"/>
    <property type="match status" value="1"/>
</dbReference>
<evidence type="ECO:0000256" key="5">
    <source>
        <dbReference type="HAMAP-Rule" id="MF_01260"/>
    </source>
</evidence>
<dbReference type="Pfam" id="PF00561">
    <property type="entry name" value="Abhydrolase_1"/>
    <property type="match status" value="1"/>
</dbReference>
<comment type="subunit">
    <text evidence="5">Monomer.</text>
</comment>
<dbReference type="HAMAP" id="MF_01260">
    <property type="entry name" value="Carboxylester"/>
    <property type="match status" value="1"/>
</dbReference>
<feature type="active site" evidence="5">
    <location>
        <position position="238"/>
    </location>
</feature>
<dbReference type="NCBIfam" id="TIGR01738">
    <property type="entry name" value="bioH"/>
    <property type="match status" value="1"/>
</dbReference>
<comment type="catalytic activity">
    <reaction evidence="5">
        <text>6-carboxyhexanoyl-[ACP] methyl ester + H2O = 6-carboxyhexanoyl-[ACP] + methanol + H(+)</text>
        <dbReference type="Rhea" id="RHEA:42700"/>
        <dbReference type="Rhea" id="RHEA-COMP:9955"/>
        <dbReference type="Rhea" id="RHEA-COMP:10186"/>
        <dbReference type="ChEBI" id="CHEBI:15377"/>
        <dbReference type="ChEBI" id="CHEBI:15378"/>
        <dbReference type="ChEBI" id="CHEBI:17790"/>
        <dbReference type="ChEBI" id="CHEBI:78846"/>
        <dbReference type="ChEBI" id="CHEBI:82735"/>
        <dbReference type="EC" id="3.1.1.85"/>
    </reaction>
</comment>
<evidence type="ECO:0000313" key="7">
    <source>
        <dbReference type="EMBL" id="NEX23002.1"/>
    </source>
</evidence>
<dbReference type="InterPro" id="IPR029058">
    <property type="entry name" value="AB_hydrolase_fold"/>
</dbReference>
<dbReference type="UniPathway" id="UPA00078"/>
<comment type="pathway">
    <text evidence="5">Cofactor biosynthesis; biotin biosynthesis.</text>
</comment>
<comment type="subcellular location">
    <subcellularLocation>
        <location evidence="5">Cytoplasm</location>
    </subcellularLocation>
</comment>
<feature type="binding site" evidence="5">
    <location>
        <position position="238"/>
    </location>
    <ligand>
        <name>substrate</name>
    </ligand>
</feature>
<dbReference type="InterPro" id="IPR010076">
    <property type="entry name" value="BioH"/>
</dbReference>
<keyword evidence="2 5" id="KW-0963">Cytoplasm</keyword>
<evidence type="ECO:0000313" key="8">
    <source>
        <dbReference type="Proteomes" id="UP000471640"/>
    </source>
</evidence>
<dbReference type="Gene3D" id="3.40.50.1820">
    <property type="entry name" value="alpha/beta hydrolase"/>
    <property type="match status" value="1"/>
</dbReference>
<feature type="binding site" evidence="5">
    <location>
        <begin position="146"/>
        <end position="150"/>
    </location>
    <ligand>
        <name>substrate</name>
    </ligand>
</feature>
<comment type="similarity">
    <text evidence="5">Belongs to the AB hydrolase superfamily. Carboxylesterase BioH family.</text>
</comment>
<dbReference type="PANTHER" id="PTHR43194">
    <property type="entry name" value="HYDROLASE ALPHA/BETA FOLD FAMILY"/>
    <property type="match status" value="1"/>
</dbReference>
<keyword evidence="1 5" id="KW-0719">Serine esterase</keyword>
<proteinExistence type="inferred from homology"/>
<dbReference type="GO" id="GO:0090499">
    <property type="term" value="F:pimelyl-[acyl-carrier protein] methyl ester esterase activity"/>
    <property type="evidence" value="ECO:0007669"/>
    <property type="project" value="UniProtKB-EC"/>
</dbReference>
<dbReference type="GO" id="GO:0009102">
    <property type="term" value="P:biotin biosynthetic process"/>
    <property type="evidence" value="ECO:0007669"/>
    <property type="project" value="UniProtKB-UniRule"/>
</dbReference>
<reference evidence="8" key="1">
    <citation type="journal article" date="2020" name="Microbiol. Resour. Announc.">
        <title>Draft Genome Sequences of Thiorhodococcus mannitoliphagus and Thiorhodococcus minor, Purple Sulfur Photosynthetic Bacteria in the Gammaproteobacterial Family Chromatiaceae.</title>
        <authorList>
            <person name="Aviles F.A."/>
            <person name="Meyer T.E."/>
            <person name="Kyndt J.A."/>
        </authorList>
    </citation>
    <scope>NUCLEOTIDE SEQUENCE [LARGE SCALE GENOMIC DNA]</scope>
    <source>
        <strain evidence="8">DSM 18266</strain>
    </source>
</reference>
<comment type="caution">
    <text evidence="7">The sequence shown here is derived from an EMBL/GenBank/DDBJ whole genome shotgun (WGS) entry which is preliminary data.</text>
</comment>
<gene>
    <name evidence="5 7" type="primary">bioH</name>
    <name evidence="7" type="ORF">G3480_22330</name>
</gene>
<keyword evidence="4 5" id="KW-0378">Hydrolase</keyword>
<dbReference type="InterPro" id="IPR000073">
    <property type="entry name" value="AB_hydrolase_1"/>
</dbReference>
<reference evidence="7 8" key="2">
    <citation type="submission" date="2020-02" db="EMBL/GenBank/DDBJ databases">
        <title>Genome sequences of Thiorhodococcus mannitoliphagus and Thiorhodococcus minor, purple sulfur photosynthetic bacteria in the gammaproteobacterial family, Chromatiaceae.</title>
        <authorList>
            <person name="Aviles F.A."/>
            <person name="Meyer T.E."/>
            <person name="Kyndt J.A."/>
        </authorList>
    </citation>
    <scope>NUCLEOTIDE SEQUENCE [LARGE SCALE GENOMIC DNA]</scope>
    <source>
        <strain evidence="7 8">DSM 18266</strain>
    </source>
</reference>
<dbReference type="SUPFAM" id="SSF53474">
    <property type="entry name" value="alpha/beta-Hydrolases"/>
    <property type="match status" value="1"/>
</dbReference>
<protein>
    <recommendedName>
        <fullName evidence="5">Pimeloyl-[acyl-carrier protein] methyl ester esterase</fullName>
        <ecNumber evidence="5">3.1.1.85</ecNumber>
    </recommendedName>
    <alternativeName>
        <fullName evidence="5">Biotin synthesis protein BioH</fullName>
    </alternativeName>
    <alternativeName>
        <fullName evidence="5">Carboxylesterase BioH</fullName>
    </alternativeName>
</protein>
<feature type="active site" description="Nucleophile" evidence="5">
    <location>
        <position position="84"/>
    </location>
</feature>
<dbReference type="EMBL" id="JAAIJR010000147">
    <property type="protein sequence ID" value="NEX23002.1"/>
    <property type="molecule type" value="Genomic_DNA"/>
</dbReference>
<dbReference type="EC" id="3.1.1.85" evidence="5"/>
<dbReference type="GO" id="GO:0005737">
    <property type="term" value="C:cytoplasm"/>
    <property type="evidence" value="ECO:0007669"/>
    <property type="project" value="UniProtKB-SubCell"/>
</dbReference>
<comment type="function">
    <text evidence="5">The physiological role of BioH is to remove the methyl group introduced by BioC when the pimeloyl moiety is complete. It allows to synthesize pimeloyl-ACP via the fatty acid synthetic pathway through the hydrolysis of the ester bonds of pimeloyl-ACP esters.</text>
</comment>
<dbReference type="AlphaFoldDB" id="A0A6P1E3D4"/>
<feature type="active site" evidence="5">
    <location>
        <position position="210"/>
    </location>
</feature>
<evidence type="ECO:0000256" key="3">
    <source>
        <dbReference type="ARBA" id="ARBA00022756"/>
    </source>
</evidence>
<organism evidence="7 8">
    <name type="scientific">Thiorhodococcus mannitoliphagus</name>
    <dbReference type="NCBI Taxonomy" id="329406"/>
    <lineage>
        <taxon>Bacteria</taxon>
        <taxon>Pseudomonadati</taxon>
        <taxon>Pseudomonadota</taxon>
        <taxon>Gammaproteobacteria</taxon>
        <taxon>Chromatiales</taxon>
        <taxon>Chromatiaceae</taxon>
        <taxon>Thiorhodococcus</taxon>
    </lineage>
</organism>
<dbReference type="RefSeq" id="WP_164656224.1">
    <property type="nucleotide sequence ID" value="NZ_JAAIJR010000147.1"/>
</dbReference>
<accession>A0A6P1E3D4</accession>